<feature type="transmembrane region" description="Helical" evidence="2">
    <location>
        <begin position="111"/>
        <end position="127"/>
    </location>
</feature>
<keyword evidence="2" id="KW-0812">Transmembrane</keyword>
<gene>
    <name evidence="3" type="ORF">WMY93_016565</name>
</gene>
<dbReference type="Proteomes" id="UP001460270">
    <property type="component" value="Unassembled WGS sequence"/>
</dbReference>
<comment type="caution">
    <text evidence="3">The sequence shown here is derived from an EMBL/GenBank/DDBJ whole genome shotgun (WGS) entry which is preliminary data.</text>
</comment>
<feature type="region of interest" description="Disordered" evidence="1">
    <location>
        <begin position="1"/>
        <end position="22"/>
    </location>
</feature>
<feature type="compositionally biased region" description="Basic and acidic residues" evidence="1">
    <location>
        <begin position="76"/>
        <end position="90"/>
    </location>
</feature>
<accession>A0AAW0NLW6</accession>
<reference evidence="4" key="1">
    <citation type="submission" date="2024-04" db="EMBL/GenBank/DDBJ databases">
        <title>Salinicola lusitanus LLJ914,a marine bacterium isolated from the Okinawa Trough.</title>
        <authorList>
            <person name="Li J."/>
        </authorList>
    </citation>
    <scope>NUCLEOTIDE SEQUENCE [LARGE SCALE GENOMIC DNA]</scope>
</reference>
<protein>
    <submittedName>
        <fullName evidence="3">Uncharacterized protein</fullName>
    </submittedName>
</protein>
<organism evidence="3 4">
    <name type="scientific">Mugilogobius chulae</name>
    <name type="common">yellowstripe goby</name>
    <dbReference type="NCBI Taxonomy" id="88201"/>
    <lineage>
        <taxon>Eukaryota</taxon>
        <taxon>Metazoa</taxon>
        <taxon>Chordata</taxon>
        <taxon>Craniata</taxon>
        <taxon>Vertebrata</taxon>
        <taxon>Euteleostomi</taxon>
        <taxon>Actinopterygii</taxon>
        <taxon>Neopterygii</taxon>
        <taxon>Teleostei</taxon>
        <taxon>Neoteleostei</taxon>
        <taxon>Acanthomorphata</taxon>
        <taxon>Gobiaria</taxon>
        <taxon>Gobiiformes</taxon>
        <taxon>Gobioidei</taxon>
        <taxon>Gobiidae</taxon>
        <taxon>Gobionellinae</taxon>
        <taxon>Mugilogobius</taxon>
    </lineage>
</organism>
<evidence type="ECO:0000256" key="2">
    <source>
        <dbReference type="SAM" id="Phobius"/>
    </source>
</evidence>
<keyword evidence="2" id="KW-0472">Membrane</keyword>
<dbReference type="EMBL" id="JBBPFD010000012">
    <property type="protein sequence ID" value="KAK7903958.1"/>
    <property type="molecule type" value="Genomic_DNA"/>
</dbReference>
<evidence type="ECO:0000256" key="1">
    <source>
        <dbReference type="SAM" id="MobiDB-lite"/>
    </source>
</evidence>
<evidence type="ECO:0000313" key="3">
    <source>
        <dbReference type="EMBL" id="KAK7903958.1"/>
    </source>
</evidence>
<keyword evidence="2" id="KW-1133">Transmembrane helix</keyword>
<keyword evidence="4" id="KW-1185">Reference proteome</keyword>
<feature type="region of interest" description="Disordered" evidence="1">
    <location>
        <begin position="71"/>
        <end position="102"/>
    </location>
</feature>
<name>A0AAW0NLW6_9GOBI</name>
<proteinExistence type="predicted"/>
<dbReference type="AlphaFoldDB" id="A0AAW0NLW6"/>
<evidence type="ECO:0000313" key="4">
    <source>
        <dbReference type="Proteomes" id="UP001460270"/>
    </source>
</evidence>
<sequence>MRERPGPDNQGAWTLEHPGQTHFQGDGTRNKIFYLCDLHLLQTDSYQKHQTKLFHRPDQTRSDQIRGVFGTMEAPFQRRPDPRQDRERRRNAAGQFQSKKDEAPESRKEKIIYYTLLFLRVALWLGIAWALSYLHMGAPCFLLAVLMWVYSEPLKRLFSRARRPVSDRSYT</sequence>